<protein>
    <recommendedName>
        <fullName evidence="7">Peptidase M48 domain-containing protein</fullName>
    </recommendedName>
</protein>
<dbReference type="Gene3D" id="3.30.2010.10">
    <property type="entry name" value="Metalloproteases ('zincins'), catalytic domain"/>
    <property type="match status" value="1"/>
</dbReference>
<evidence type="ECO:0000256" key="4">
    <source>
        <dbReference type="ARBA" id="ARBA00022833"/>
    </source>
</evidence>
<reference evidence="8 9" key="1">
    <citation type="journal article" date="2016" name="Proc. Natl. Acad. Sci. U.S.A.">
        <title>Comparative genomics of biotechnologically important yeasts.</title>
        <authorList>
            <person name="Riley R."/>
            <person name="Haridas S."/>
            <person name="Wolfe K.H."/>
            <person name="Lopes M.R."/>
            <person name="Hittinger C.T."/>
            <person name="Goeker M."/>
            <person name="Salamov A.A."/>
            <person name="Wisecaver J.H."/>
            <person name="Long T.M."/>
            <person name="Calvey C.H."/>
            <person name="Aerts A.L."/>
            <person name="Barry K.W."/>
            <person name="Choi C."/>
            <person name="Clum A."/>
            <person name="Coughlan A.Y."/>
            <person name="Deshpande S."/>
            <person name="Douglass A.P."/>
            <person name="Hanson S.J."/>
            <person name="Klenk H.-P."/>
            <person name="LaButti K.M."/>
            <person name="Lapidus A."/>
            <person name="Lindquist E.A."/>
            <person name="Lipzen A.M."/>
            <person name="Meier-Kolthoff J.P."/>
            <person name="Ohm R.A."/>
            <person name="Otillar R.P."/>
            <person name="Pangilinan J.L."/>
            <person name="Peng Y."/>
            <person name="Rokas A."/>
            <person name="Rosa C.A."/>
            <person name="Scheuner C."/>
            <person name="Sibirny A.A."/>
            <person name="Slot J.C."/>
            <person name="Stielow J.B."/>
            <person name="Sun H."/>
            <person name="Kurtzman C.P."/>
            <person name="Blackwell M."/>
            <person name="Grigoriev I.V."/>
            <person name="Jeffries T.W."/>
        </authorList>
    </citation>
    <scope>NUCLEOTIDE SEQUENCE [LARGE SCALE GENOMIC DNA]</scope>
    <source>
        <strain evidence="9">ATCC 58044 / CBS 1984 / NCYC 433 / NRRL Y-366-8</strain>
    </source>
</reference>
<keyword evidence="5 6" id="KW-0482">Metalloprotease</keyword>
<dbReference type="InterPro" id="IPR051156">
    <property type="entry name" value="Mito/Outer_Membr_Metalloprot"/>
</dbReference>
<evidence type="ECO:0000256" key="5">
    <source>
        <dbReference type="ARBA" id="ARBA00023049"/>
    </source>
</evidence>
<dbReference type="OrthoDB" id="7464992at2759"/>
<keyword evidence="4 6" id="KW-0862">Zinc</keyword>
<proteinExistence type="inferred from homology"/>
<name>A0A1E3PAE2_WICAA</name>
<dbReference type="InterPro" id="IPR001915">
    <property type="entry name" value="Peptidase_M48"/>
</dbReference>
<organism evidence="8 9">
    <name type="scientific">Wickerhamomyces anomalus (strain ATCC 58044 / CBS 1984 / NCYC 433 / NRRL Y-366-8)</name>
    <name type="common">Yeast</name>
    <name type="synonym">Hansenula anomala</name>
    <dbReference type="NCBI Taxonomy" id="683960"/>
    <lineage>
        <taxon>Eukaryota</taxon>
        <taxon>Fungi</taxon>
        <taxon>Dikarya</taxon>
        <taxon>Ascomycota</taxon>
        <taxon>Saccharomycotina</taxon>
        <taxon>Saccharomycetes</taxon>
        <taxon>Phaffomycetales</taxon>
        <taxon>Wickerhamomycetaceae</taxon>
        <taxon>Wickerhamomyces</taxon>
    </lineage>
</organism>
<dbReference type="PANTHER" id="PTHR22726">
    <property type="entry name" value="METALLOENDOPEPTIDASE OMA1"/>
    <property type="match status" value="1"/>
</dbReference>
<evidence type="ECO:0000313" key="9">
    <source>
        <dbReference type="Proteomes" id="UP000094112"/>
    </source>
</evidence>
<dbReference type="GeneID" id="30203371"/>
<evidence type="ECO:0000256" key="2">
    <source>
        <dbReference type="ARBA" id="ARBA00022723"/>
    </source>
</evidence>
<dbReference type="GO" id="GO:0141164">
    <property type="term" value="P:mitochondrial protein quality control"/>
    <property type="evidence" value="ECO:0007669"/>
    <property type="project" value="EnsemblFungi"/>
</dbReference>
<dbReference type="GO" id="GO:0033108">
    <property type="term" value="P:mitochondrial respiratory chain complex assembly"/>
    <property type="evidence" value="ECO:0007669"/>
    <property type="project" value="EnsemblFungi"/>
</dbReference>
<evidence type="ECO:0000256" key="3">
    <source>
        <dbReference type="ARBA" id="ARBA00022801"/>
    </source>
</evidence>
<dbReference type="GO" id="GO:0046872">
    <property type="term" value="F:metal ion binding"/>
    <property type="evidence" value="ECO:0007669"/>
    <property type="project" value="UniProtKB-KW"/>
</dbReference>
<feature type="domain" description="Peptidase M48" evidence="7">
    <location>
        <begin position="124"/>
        <end position="298"/>
    </location>
</feature>
<dbReference type="RefSeq" id="XP_019041545.1">
    <property type="nucleotide sequence ID" value="XM_019186125.1"/>
</dbReference>
<dbReference type="Proteomes" id="UP000094112">
    <property type="component" value="Unassembled WGS sequence"/>
</dbReference>
<keyword evidence="2" id="KW-0479">Metal-binding</keyword>
<gene>
    <name evidence="8" type="ORF">WICANDRAFT_87728</name>
</gene>
<dbReference type="GO" id="GO:0005743">
    <property type="term" value="C:mitochondrial inner membrane"/>
    <property type="evidence" value="ECO:0007669"/>
    <property type="project" value="EnsemblFungi"/>
</dbReference>
<dbReference type="GO" id="GO:0034982">
    <property type="term" value="P:mitochondrial protein processing"/>
    <property type="evidence" value="ECO:0007669"/>
    <property type="project" value="TreeGrafter"/>
</dbReference>
<keyword evidence="9" id="KW-1185">Reference proteome</keyword>
<evidence type="ECO:0000256" key="1">
    <source>
        <dbReference type="ARBA" id="ARBA00022670"/>
    </source>
</evidence>
<evidence type="ECO:0000259" key="7">
    <source>
        <dbReference type="Pfam" id="PF01435"/>
    </source>
</evidence>
<accession>A0A1E3PAE2</accession>
<keyword evidence="1 6" id="KW-0645">Protease</keyword>
<comment type="similarity">
    <text evidence="6">Belongs to the peptidase M48 family.</text>
</comment>
<comment type="cofactor">
    <cofactor evidence="6">
        <name>Zn(2+)</name>
        <dbReference type="ChEBI" id="CHEBI:29105"/>
    </cofactor>
    <text evidence="6">Binds 1 zinc ion per subunit.</text>
</comment>
<sequence length="327" mass="37426">MFQFKNLFKLRGQSSLFTKFTPRNNQLAVRCHSTYRRFNNRTVASHFIYDPNFRKYAGGFLVLSGIFYVANLEPAPVSGRRRFIWISEGLEKKVGDYTYKQVLAENRGKILPSHHPISQKVTGIFKKILDVSPVDESHLDWKVHIVNDPNAPPNAFVLPGGKVFVFSSILGICANDDGIATVLSHEFAHQLARHTGENLSKTPIYAILGLIMYSLTGADMFNSLLINAVFKMPASREMESEADYIGLMLMSEACFDPKEASRLWERMSKWEKRSGISQPEFLSTHPGTERRISNMQKWLPEAEEKRERSHCNDFISFYDFGRGREIF</sequence>
<dbReference type="PANTHER" id="PTHR22726:SF1">
    <property type="entry name" value="METALLOENDOPEPTIDASE OMA1, MITOCHONDRIAL"/>
    <property type="match status" value="1"/>
</dbReference>
<dbReference type="STRING" id="683960.A0A1E3PAE2"/>
<dbReference type="EMBL" id="KV454208">
    <property type="protein sequence ID" value="ODQ62338.1"/>
    <property type="molecule type" value="Genomic_DNA"/>
</dbReference>
<dbReference type="GO" id="GO:0004222">
    <property type="term" value="F:metalloendopeptidase activity"/>
    <property type="evidence" value="ECO:0007669"/>
    <property type="project" value="EnsemblFungi"/>
</dbReference>
<dbReference type="GO" id="GO:0031929">
    <property type="term" value="P:TOR signaling"/>
    <property type="evidence" value="ECO:0007669"/>
    <property type="project" value="EnsemblFungi"/>
</dbReference>
<dbReference type="AlphaFoldDB" id="A0A1E3PAE2"/>
<dbReference type="Pfam" id="PF01435">
    <property type="entry name" value="Peptidase_M48"/>
    <property type="match status" value="1"/>
</dbReference>
<dbReference type="CDD" id="cd07331">
    <property type="entry name" value="M48C_Oma1_like"/>
    <property type="match status" value="1"/>
</dbReference>
<dbReference type="GO" id="GO:0035694">
    <property type="term" value="P:mitochondrial protein catabolic process"/>
    <property type="evidence" value="ECO:0007669"/>
    <property type="project" value="EnsemblFungi"/>
</dbReference>
<keyword evidence="3 6" id="KW-0378">Hydrolase</keyword>
<evidence type="ECO:0000256" key="6">
    <source>
        <dbReference type="RuleBase" id="RU003983"/>
    </source>
</evidence>
<evidence type="ECO:0000313" key="8">
    <source>
        <dbReference type="EMBL" id="ODQ62338.1"/>
    </source>
</evidence>